<evidence type="ECO:0000313" key="3">
    <source>
        <dbReference type="Proteomes" id="UP000549394"/>
    </source>
</evidence>
<dbReference type="OrthoDB" id="1669814at2759"/>
<comment type="caution">
    <text evidence="2">The sequence shown here is derived from an EMBL/GenBank/DDBJ whole genome shotgun (WGS) entry which is preliminary data.</text>
</comment>
<dbReference type="PANTHER" id="PTHR43943:SF2">
    <property type="entry name" value="DEHYDROGENASE_REDUCTASE 4"/>
    <property type="match status" value="1"/>
</dbReference>
<proteinExistence type="inferred from homology"/>
<dbReference type="GO" id="GO:0004090">
    <property type="term" value="F:carbonyl reductase (NADPH) activity"/>
    <property type="evidence" value="ECO:0007669"/>
    <property type="project" value="TreeGrafter"/>
</dbReference>
<evidence type="ECO:0000313" key="2">
    <source>
        <dbReference type="EMBL" id="CAD5119714.1"/>
    </source>
</evidence>
<dbReference type="PANTHER" id="PTHR43943">
    <property type="entry name" value="DEHYDROGENASE/REDUCTASE (SDR FAMILY) MEMBER 4"/>
    <property type="match status" value="1"/>
</dbReference>
<dbReference type="SUPFAM" id="SSF51735">
    <property type="entry name" value="NAD(P)-binding Rossmann-fold domains"/>
    <property type="match status" value="1"/>
</dbReference>
<evidence type="ECO:0000256" key="1">
    <source>
        <dbReference type="ARBA" id="ARBA00006484"/>
    </source>
</evidence>
<protein>
    <submittedName>
        <fullName evidence="2">DgyrCDS8304</fullName>
    </submittedName>
</protein>
<dbReference type="PRINTS" id="PR00081">
    <property type="entry name" value="GDHRDH"/>
</dbReference>
<name>A0A7I8VVC3_9ANNE</name>
<comment type="similarity">
    <text evidence="1">Belongs to the short-chain dehydrogenases/reductases (SDR) family.</text>
</comment>
<keyword evidence="3" id="KW-1185">Reference proteome</keyword>
<accession>A0A7I8VVC3</accession>
<organism evidence="2 3">
    <name type="scientific">Dimorphilus gyrociliatus</name>
    <dbReference type="NCBI Taxonomy" id="2664684"/>
    <lineage>
        <taxon>Eukaryota</taxon>
        <taxon>Metazoa</taxon>
        <taxon>Spiralia</taxon>
        <taxon>Lophotrochozoa</taxon>
        <taxon>Annelida</taxon>
        <taxon>Polychaeta</taxon>
        <taxon>Polychaeta incertae sedis</taxon>
        <taxon>Dinophilidae</taxon>
        <taxon>Dimorphilus</taxon>
    </lineage>
</organism>
<dbReference type="Proteomes" id="UP000549394">
    <property type="component" value="Unassembled WGS sequence"/>
</dbReference>
<dbReference type="InterPro" id="IPR002347">
    <property type="entry name" value="SDR_fam"/>
</dbReference>
<dbReference type="InterPro" id="IPR036291">
    <property type="entry name" value="NAD(P)-bd_dom_sf"/>
</dbReference>
<sequence>MASSGRLSGKVAIVTASTEGIGFAIARQLGQEGAHVVVSSRSEAKVDKAVNSLKQEGILVNGLVCHVGKEDHRLKLIEEAAKIKGSIDILVSNAAVNPVFGPMLNTDDKAWSKIMDLNVKASFFLCKETVPYMEKAGGGSVMFVTSIAGYQPFSLLGAYSVSKTALIGLVKALTPELASRNIRVNGIAPGIIKTNFSQALTSDPEAEAKVLESVPMQRVGKPEDIAGTAAFLASDDSKYLTGETICITGGMASRL</sequence>
<dbReference type="EMBL" id="CAJFCJ010000011">
    <property type="protein sequence ID" value="CAD5119714.1"/>
    <property type="molecule type" value="Genomic_DNA"/>
</dbReference>
<dbReference type="Gene3D" id="3.40.50.720">
    <property type="entry name" value="NAD(P)-binding Rossmann-like Domain"/>
    <property type="match status" value="1"/>
</dbReference>
<dbReference type="NCBIfam" id="NF005559">
    <property type="entry name" value="PRK07231.1"/>
    <property type="match status" value="1"/>
</dbReference>
<dbReference type="PRINTS" id="PR00080">
    <property type="entry name" value="SDRFAMILY"/>
</dbReference>
<reference evidence="2 3" key="1">
    <citation type="submission" date="2020-08" db="EMBL/GenBank/DDBJ databases">
        <authorList>
            <person name="Hejnol A."/>
        </authorList>
    </citation>
    <scope>NUCLEOTIDE SEQUENCE [LARGE SCALE GENOMIC DNA]</scope>
</reference>
<dbReference type="FunFam" id="3.40.50.720:FF:000084">
    <property type="entry name" value="Short-chain dehydrogenase reductase"/>
    <property type="match status" value="1"/>
</dbReference>
<gene>
    <name evidence="2" type="ORF">DGYR_LOCUS7908</name>
</gene>
<dbReference type="Pfam" id="PF13561">
    <property type="entry name" value="adh_short_C2"/>
    <property type="match status" value="1"/>
</dbReference>
<dbReference type="AlphaFoldDB" id="A0A7I8VVC3"/>